<evidence type="ECO:0000313" key="5">
    <source>
        <dbReference type="EMBL" id="CAK0895338.1"/>
    </source>
</evidence>
<dbReference type="PROSITE" id="PS50082">
    <property type="entry name" value="WD_REPEATS_2"/>
    <property type="match status" value="1"/>
</dbReference>
<keyword evidence="1 3" id="KW-0853">WD repeat</keyword>
<feature type="non-terminal residue" evidence="5">
    <location>
        <position position="161"/>
    </location>
</feature>
<sequence length="161" mass="17534">MQFNIATCCFDRSTRIFDMRDKSVSACLQLHNDDVIGGAGTRYIEPRSGSGSRHRRDALQAIRDLGIHGAWWSHAGLPDSLVGLDFSPTRGLLATGSDDGKIGIWDSRTWKPQLTIDTKAHVSQDNEVKRVAFSPNGQFLAAACSSGKVLVYDILEAGGKE</sequence>
<dbReference type="PANTHER" id="PTHR19879">
    <property type="entry name" value="TRANSCRIPTION INITIATION FACTOR TFIID"/>
    <property type="match status" value="1"/>
</dbReference>
<proteinExistence type="predicted"/>
<evidence type="ECO:0000256" key="2">
    <source>
        <dbReference type="ARBA" id="ARBA00022737"/>
    </source>
</evidence>
<keyword evidence="2" id="KW-0677">Repeat</keyword>
<protein>
    <recommendedName>
        <fullName evidence="4">Anaphase-promoting complex subunit 4-like WD40 domain-containing protein</fullName>
    </recommendedName>
</protein>
<dbReference type="SMART" id="SM00320">
    <property type="entry name" value="WD40"/>
    <property type="match status" value="2"/>
</dbReference>
<name>A0ABN9XBP5_9DINO</name>
<dbReference type="Gene3D" id="2.130.10.10">
    <property type="entry name" value="YVTN repeat-like/Quinoprotein amine dehydrogenase"/>
    <property type="match status" value="1"/>
</dbReference>
<evidence type="ECO:0000256" key="1">
    <source>
        <dbReference type="ARBA" id="ARBA00022574"/>
    </source>
</evidence>
<dbReference type="SUPFAM" id="SSF50978">
    <property type="entry name" value="WD40 repeat-like"/>
    <property type="match status" value="1"/>
</dbReference>
<organism evidence="5 6">
    <name type="scientific">Prorocentrum cordatum</name>
    <dbReference type="NCBI Taxonomy" id="2364126"/>
    <lineage>
        <taxon>Eukaryota</taxon>
        <taxon>Sar</taxon>
        <taxon>Alveolata</taxon>
        <taxon>Dinophyceae</taxon>
        <taxon>Prorocentrales</taxon>
        <taxon>Prorocentraceae</taxon>
        <taxon>Prorocentrum</taxon>
    </lineage>
</organism>
<dbReference type="InterPro" id="IPR015943">
    <property type="entry name" value="WD40/YVTN_repeat-like_dom_sf"/>
</dbReference>
<dbReference type="InterPro" id="IPR024977">
    <property type="entry name" value="Apc4-like_WD40_dom"/>
</dbReference>
<evidence type="ECO:0000256" key="3">
    <source>
        <dbReference type="PROSITE-ProRule" id="PRU00221"/>
    </source>
</evidence>
<dbReference type="EMBL" id="CAUYUJ010020026">
    <property type="protein sequence ID" value="CAK0895338.1"/>
    <property type="molecule type" value="Genomic_DNA"/>
</dbReference>
<dbReference type="InterPro" id="IPR036322">
    <property type="entry name" value="WD40_repeat_dom_sf"/>
</dbReference>
<dbReference type="Proteomes" id="UP001189429">
    <property type="component" value="Unassembled WGS sequence"/>
</dbReference>
<dbReference type="InterPro" id="IPR019775">
    <property type="entry name" value="WD40_repeat_CS"/>
</dbReference>
<dbReference type="PROSITE" id="PS00678">
    <property type="entry name" value="WD_REPEATS_1"/>
    <property type="match status" value="1"/>
</dbReference>
<dbReference type="Pfam" id="PF12894">
    <property type="entry name" value="ANAPC4_WD40"/>
    <property type="match status" value="1"/>
</dbReference>
<accession>A0ABN9XBP5</accession>
<comment type="caution">
    <text evidence="5">The sequence shown here is derived from an EMBL/GenBank/DDBJ whole genome shotgun (WGS) entry which is preliminary data.</text>
</comment>
<gene>
    <name evidence="5" type="ORF">PCOR1329_LOCUS74113</name>
</gene>
<evidence type="ECO:0000259" key="4">
    <source>
        <dbReference type="Pfam" id="PF12894"/>
    </source>
</evidence>
<feature type="domain" description="Anaphase-promoting complex subunit 4-like WD40" evidence="4">
    <location>
        <begin position="85"/>
        <end position="154"/>
    </location>
</feature>
<feature type="repeat" description="WD" evidence="3">
    <location>
        <begin position="74"/>
        <end position="115"/>
    </location>
</feature>
<evidence type="ECO:0000313" key="6">
    <source>
        <dbReference type="Proteomes" id="UP001189429"/>
    </source>
</evidence>
<dbReference type="PROSITE" id="PS50294">
    <property type="entry name" value="WD_REPEATS_REGION"/>
    <property type="match status" value="1"/>
</dbReference>
<dbReference type="PANTHER" id="PTHR19879:SF9">
    <property type="entry name" value="TRANSCRIPTION INITIATION FACTOR TFIID SUBUNIT 5"/>
    <property type="match status" value="1"/>
</dbReference>
<reference evidence="5" key="1">
    <citation type="submission" date="2023-10" db="EMBL/GenBank/DDBJ databases">
        <authorList>
            <person name="Chen Y."/>
            <person name="Shah S."/>
            <person name="Dougan E. K."/>
            <person name="Thang M."/>
            <person name="Chan C."/>
        </authorList>
    </citation>
    <scope>NUCLEOTIDE SEQUENCE [LARGE SCALE GENOMIC DNA]</scope>
</reference>
<dbReference type="InterPro" id="IPR001680">
    <property type="entry name" value="WD40_rpt"/>
</dbReference>
<keyword evidence="6" id="KW-1185">Reference proteome</keyword>